<feature type="transmembrane region" description="Helical" evidence="1">
    <location>
        <begin position="155"/>
        <end position="181"/>
    </location>
</feature>
<dbReference type="AlphaFoldDB" id="J5KFE7"/>
<dbReference type="EMBL" id="JH611156">
    <property type="protein sequence ID" value="EJP72061.1"/>
    <property type="molecule type" value="Genomic_DNA"/>
</dbReference>
<evidence type="ECO:0000313" key="4">
    <source>
        <dbReference type="Proteomes" id="UP000010305"/>
    </source>
</evidence>
<dbReference type="HOGENOM" id="CLU_043645_0_0_6"/>
<dbReference type="InterPro" id="IPR032809">
    <property type="entry name" value="Put_HupE_UreJ"/>
</dbReference>
<keyword evidence="2" id="KW-0732">Signal</keyword>
<dbReference type="Proteomes" id="UP000010305">
    <property type="component" value="Unassembled WGS sequence"/>
</dbReference>
<accession>J5KFE7</accession>
<keyword evidence="1" id="KW-0472">Membrane</keyword>
<feature type="transmembrane region" description="Helical" evidence="1">
    <location>
        <begin position="193"/>
        <end position="214"/>
    </location>
</feature>
<feature type="signal peptide" evidence="2">
    <location>
        <begin position="1"/>
        <end position="19"/>
    </location>
</feature>
<organism evidence="3 4">
    <name type="scientific">SAR86 cluster bacterium SAR86A</name>
    <dbReference type="NCBI Taxonomy" id="1123866"/>
    <lineage>
        <taxon>Bacteria</taxon>
        <taxon>Pseudomonadati</taxon>
        <taxon>Pseudomonadota</taxon>
        <taxon>Gammaproteobacteria</taxon>
        <taxon>SAR86 cluster</taxon>
    </lineage>
</organism>
<feature type="transmembrane region" description="Helical" evidence="1">
    <location>
        <begin position="296"/>
        <end position="317"/>
    </location>
</feature>
<keyword evidence="1" id="KW-0812">Transmembrane</keyword>
<evidence type="ECO:0000256" key="2">
    <source>
        <dbReference type="SAM" id="SignalP"/>
    </source>
</evidence>
<protein>
    <submittedName>
        <fullName evidence="3">Putative ORF1</fullName>
    </submittedName>
</protein>
<gene>
    <name evidence="3" type="ORF">NT01SARS_0547</name>
</gene>
<feature type="transmembrane region" description="Helical" evidence="1">
    <location>
        <begin position="257"/>
        <end position="284"/>
    </location>
</feature>
<evidence type="ECO:0000313" key="3">
    <source>
        <dbReference type="EMBL" id="EJP72061.1"/>
    </source>
</evidence>
<proteinExistence type="predicted"/>
<feature type="chain" id="PRO_5003783935" evidence="2">
    <location>
        <begin position="20"/>
        <end position="318"/>
    </location>
</feature>
<dbReference type="Pfam" id="PF13795">
    <property type="entry name" value="HupE_UreJ_2"/>
    <property type="match status" value="1"/>
</dbReference>
<name>J5KFE7_9GAMM</name>
<dbReference type="STRING" id="1123866.NT01SARS_0547"/>
<sequence>MIKKLYLVLFLFTITHVNAHEFNPAHLVINELNDELNTYEATWMYPYKNIGTRGEVIFPDFCSVESKDLYYQGKYINEELDLTCSSTIKGSLIEITKLSVLTDALVTINFSNDETFEGLVNNKNTSILVPNKNEYLPTSYIYLGFDHLLNGLDHILFVVGLMFLVVGTINLIKTITAFTIAHSITLGLSVFNIIKLPQATIEIMIALTIVYLAAEIKNSKKYEFTPWNLAFGFGLLHGLGFAGALSDIGIENNEILLSLLFFNIGIEIGQLVLIPFIWIFIFIANNYNFYKKSVVFSSYFVGSMGAYWVISRFINLFY</sequence>
<feature type="transmembrane region" description="Helical" evidence="1">
    <location>
        <begin position="226"/>
        <end position="245"/>
    </location>
</feature>
<reference evidence="3 4" key="1">
    <citation type="journal article" date="2012" name="ISME J.">
        <title>Genomic insights to SAR86, an abundant and uncultivated marine bacterial lineage.</title>
        <authorList>
            <person name="Dupont C.L."/>
            <person name="Rusch D.B."/>
            <person name="Yooseph S."/>
            <person name="Lombardo M.J."/>
            <person name="Richter R.A."/>
            <person name="Valas R."/>
            <person name="Novotny M."/>
            <person name="Yee-Greenbaum J."/>
            <person name="Selengut J.D."/>
            <person name="Haft D.H."/>
            <person name="Halpern A.L."/>
            <person name="Lasken R.S."/>
            <person name="Nealson K."/>
            <person name="Friedman R."/>
            <person name="Venter J.C."/>
        </authorList>
    </citation>
    <scope>NUCLEOTIDE SEQUENCE [LARGE SCALE GENOMIC DNA]</scope>
</reference>
<evidence type="ECO:0000256" key="1">
    <source>
        <dbReference type="SAM" id="Phobius"/>
    </source>
</evidence>
<keyword evidence="1" id="KW-1133">Transmembrane helix</keyword>